<accession>A0A7J7JTM8</accession>
<dbReference type="AlphaFoldDB" id="A0A7J7JTM8"/>
<comment type="caution">
    <text evidence="1">The sequence shown here is derived from an EMBL/GenBank/DDBJ whole genome shotgun (WGS) entry which is preliminary data.</text>
</comment>
<evidence type="ECO:0000313" key="1">
    <source>
        <dbReference type="EMBL" id="KAF6028776.1"/>
    </source>
</evidence>
<evidence type="ECO:0000313" key="2">
    <source>
        <dbReference type="Proteomes" id="UP000593567"/>
    </source>
</evidence>
<gene>
    <name evidence="1" type="ORF">EB796_012916</name>
</gene>
<reference evidence="1" key="1">
    <citation type="submission" date="2020-06" db="EMBL/GenBank/DDBJ databases">
        <title>Draft genome of Bugula neritina, a colonial animal packing powerful symbionts and potential medicines.</title>
        <authorList>
            <person name="Rayko M."/>
        </authorList>
    </citation>
    <scope>NUCLEOTIDE SEQUENCE [LARGE SCALE GENOMIC DNA]</scope>
    <source>
        <strain evidence="1">Kwan_BN1</strain>
    </source>
</reference>
<sequence length="106" mass="12233">MKVEKVLYDSSNNMALIGKEFALVVFRDDVDQEHGVPNQHVVQGIYLRTLDTNPSVMLKFEQKQAGYMEELRLPASIRYSAEYAQRLLLNNKSSRNPFKVKLSRSK</sequence>
<organism evidence="1 2">
    <name type="scientific">Bugula neritina</name>
    <name type="common">Brown bryozoan</name>
    <name type="synonym">Sertularia neritina</name>
    <dbReference type="NCBI Taxonomy" id="10212"/>
    <lineage>
        <taxon>Eukaryota</taxon>
        <taxon>Metazoa</taxon>
        <taxon>Spiralia</taxon>
        <taxon>Lophotrochozoa</taxon>
        <taxon>Bryozoa</taxon>
        <taxon>Gymnolaemata</taxon>
        <taxon>Cheilostomatida</taxon>
        <taxon>Flustrina</taxon>
        <taxon>Buguloidea</taxon>
        <taxon>Bugulidae</taxon>
        <taxon>Bugula</taxon>
    </lineage>
</organism>
<protein>
    <submittedName>
        <fullName evidence="1">Uncharacterized protein</fullName>
    </submittedName>
</protein>
<keyword evidence="2" id="KW-1185">Reference proteome</keyword>
<dbReference type="EMBL" id="VXIV02001912">
    <property type="protein sequence ID" value="KAF6028776.1"/>
    <property type="molecule type" value="Genomic_DNA"/>
</dbReference>
<proteinExistence type="predicted"/>
<name>A0A7J7JTM8_BUGNE</name>
<dbReference type="Proteomes" id="UP000593567">
    <property type="component" value="Unassembled WGS sequence"/>
</dbReference>